<dbReference type="SUPFAM" id="SSF46785">
    <property type="entry name" value="Winged helix' DNA-binding domain"/>
    <property type="match status" value="1"/>
</dbReference>
<dbReference type="GO" id="GO:0003700">
    <property type="term" value="F:DNA-binding transcription factor activity"/>
    <property type="evidence" value="ECO:0007669"/>
    <property type="project" value="InterPro"/>
</dbReference>
<accession>A0A4Q7KDJ3</accession>
<dbReference type="PANTHER" id="PTHR33164">
    <property type="entry name" value="TRANSCRIPTIONAL REGULATOR, MARR FAMILY"/>
    <property type="match status" value="1"/>
</dbReference>
<feature type="domain" description="HTH marR-type" evidence="1">
    <location>
        <begin position="32"/>
        <end position="134"/>
    </location>
</feature>
<dbReference type="EMBL" id="SGWQ01000013">
    <property type="protein sequence ID" value="RZS32275.1"/>
    <property type="molecule type" value="Genomic_DNA"/>
</dbReference>
<comment type="caution">
    <text evidence="2">The sequence shown here is derived from an EMBL/GenBank/DDBJ whole genome shotgun (WGS) entry which is preliminary data.</text>
</comment>
<dbReference type="PANTHER" id="PTHR33164:SF99">
    <property type="entry name" value="MARR FAMILY REGULATORY PROTEIN"/>
    <property type="match status" value="1"/>
</dbReference>
<keyword evidence="3" id="KW-1185">Reference proteome</keyword>
<organism evidence="2 3">
    <name type="scientific">Herbihabitans rhizosphaerae</name>
    <dbReference type="NCBI Taxonomy" id="1872711"/>
    <lineage>
        <taxon>Bacteria</taxon>
        <taxon>Bacillati</taxon>
        <taxon>Actinomycetota</taxon>
        <taxon>Actinomycetes</taxon>
        <taxon>Pseudonocardiales</taxon>
        <taxon>Pseudonocardiaceae</taxon>
        <taxon>Herbihabitans</taxon>
    </lineage>
</organism>
<dbReference type="SMART" id="SM00347">
    <property type="entry name" value="HTH_MARR"/>
    <property type="match status" value="1"/>
</dbReference>
<protein>
    <submittedName>
        <fullName evidence="2">MarR family transcriptional regulator</fullName>
    </submittedName>
</protein>
<dbReference type="GO" id="GO:0006950">
    <property type="term" value="P:response to stress"/>
    <property type="evidence" value="ECO:0007669"/>
    <property type="project" value="TreeGrafter"/>
</dbReference>
<evidence type="ECO:0000313" key="3">
    <source>
        <dbReference type="Proteomes" id="UP000294257"/>
    </source>
</evidence>
<dbReference type="Proteomes" id="UP000294257">
    <property type="component" value="Unassembled WGS sequence"/>
</dbReference>
<dbReference type="InterPro" id="IPR000835">
    <property type="entry name" value="HTH_MarR-typ"/>
</dbReference>
<dbReference type="Gene3D" id="1.10.10.10">
    <property type="entry name" value="Winged helix-like DNA-binding domain superfamily/Winged helix DNA-binding domain"/>
    <property type="match status" value="1"/>
</dbReference>
<sequence length="160" mass="18345">MTEEPWLDETEQQAWRSFLSMKTRLTRYLVRQLQEDSGLSGQDYEILVCLSEAPERRMRAVDLGEETQWEKSRLSHQVSRMEQRGLVCRERVPGLRFPEVVLTEQGFEAIAKAAPAHAAAVRTVFIDALGERRLSQFAKACTAILDRLDEVEEEDEADSC</sequence>
<dbReference type="InterPro" id="IPR036388">
    <property type="entry name" value="WH-like_DNA-bd_sf"/>
</dbReference>
<evidence type="ECO:0000259" key="1">
    <source>
        <dbReference type="SMART" id="SM00347"/>
    </source>
</evidence>
<gene>
    <name evidence="2" type="ORF">EV193_113119</name>
</gene>
<dbReference type="OrthoDB" id="3254910at2"/>
<reference evidence="2 3" key="1">
    <citation type="submission" date="2019-02" db="EMBL/GenBank/DDBJ databases">
        <title>Genomic Encyclopedia of Type Strains, Phase IV (KMG-IV): sequencing the most valuable type-strain genomes for metagenomic binning, comparative biology and taxonomic classification.</title>
        <authorList>
            <person name="Goeker M."/>
        </authorList>
    </citation>
    <scope>NUCLEOTIDE SEQUENCE [LARGE SCALE GENOMIC DNA]</scope>
    <source>
        <strain evidence="2 3">DSM 101727</strain>
    </source>
</reference>
<dbReference type="InterPro" id="IPR036390">
    <property type="entry name" value="WH_DNA-bd_sf"/>
</dbReference>
<name>A0A4Q7KDJ3_9PSEU</name>
<dbReference type="InterPro" id="IPR039422">
    <property type="entry name" value="MarR/SlyA-like"/>
</dbReference>
<dbReference type="RefSeq" id="WP_130348079.1">
    <property type="nucleotide sequence ID" value="NZ_SGWQ01000013.1"/>
</dbReference>
<proteinExistence type="predicted"/>
<dbReference type="AlphaFoldDB" id="A0A4Q7KDJ3"/>
<evidence type="ECO:0000313" key="2">
    <source>
        <dbReference type="EMBL" id="RZS32275.1"/>
    </source>
</evidence>